<protein>
    <submittedName>
        <fullName evidence="1">GDSL esterase/lipase</fullName>
    </submittedName>
</protein>
<gene>
    <name evidence="1" type="ORF">KPL71_024580</name>
</gene>
<name>A0ACB8IUK5_CITSI</name>
<organism evidence="1 2">
    <name type="scientific">Citrus sinensis</name>
    <name type="common">Sweet orange</name>
    <name type="synonym">Citrus aurantium var. sinensis</name>
    <dbReference type="NCBI Taxonomy" id="2711"/>
    <lineage>
        <taxon>Eukaryota</taxon>
        <taxon>Viridiplantae</taxon>
        <taxon>Streptophyta</taxon>
        <taxon>Embryophyta</taxon>
        <taxon>Tracheophyta</taxon>
        <taxon>Spermatophyta</taxon>
        <taxon>Magnoliopsida</taxon>
        <taxon>eudicotyledons</taxon>
        <taxon>Gunneridae</taxon>
        <taxon>Pentapetalae</taxon>
        <taxon>rosids</taxon>
        <taxon>malvids</taxon>
        <taxon>Sapindales</taxon>
        <taxon>Rutaceae</taxon>
        <taxon>Aurantioideae</taxon>
        <taxon>Citrus</taxon>
    </lineage>
</organism>
<dbReference type="EMBL" id="CM039177">
    <property type="protein sequence ID" value="KAH9700010.1"/>
    <property type="molecule type" value="Genomic_DNA"/>
</dbReference>
<dbReference type="Proteomes" id="UP000829398">
    <property type="component" value="Chromosome 8"/>
</dbReference>
<evidence type="ECO:0000313" key="1">
    <source>
        <dbReference type="EMBL" id="KAH9700010.1"/>
    </source>
</evidence>
<keyword evidence="2" id="KW-1185">Reference proteome</keyword>
<reference evidence="2" key="1">
    <citation type="journal article" date="2023" name="Hortic. Res.">
        <title>A chromosome-level phased genome enabling allele-level studies in sweet orange: a case study on citrus Huanglongbing tolerance.</title>
        <authorList>
            <person name="Wu B."/>
            <person name="Yu Q."/>
            <person name="Deng Z."/>
            <person name="Duan Y."/>
            <person name="Luo F."/>
            <person name="Gmitter F. Jr."/>
        </authorList>
    </citation>
    <scope>NUCLEOTIDE SEQUENCE [LARGE SCALE GENOMIC DNA]</scope>
    <source>
        <strain evidence="2">cv. Valencia</strain>
    </source>
</reference>
<comment type="caution">
    <text evidence="1">The sequence shown here is derived from an EMBL/GenBank/DDBJ whole genome shotgun (WGS) entry which is preliminary data.</text>
</comment>
<evidence type="ECO:0000313" key="2">
    <source>
        <dbReference type="Proteomes" id="UP000829398"/>
    </source>
</evidence>
<accession>A0ACB8IUK5</accession>
<proteinExistence type="predicted"/>
<sequence>MSSATYKILLPISIMVLWMCCIKASRELQENEEIPALMAFGDSILDTGNNNDLISVLKCNFPPYGMDFIGGKPTGRFCDGKVLTDLIAEGLGIKETVPAYLDPNLQSKDLPTGVCFASGGSGLDTLTSSLTSVISMSDQLKNFKEYIGKLKGVVGEEGANKTISNSLFLLSAGNNDIAIIYLDTPSRAFQYDVPTYTSLLVSWTSTFIKVRIMLLYILLFASTYWIQHFTLYSTLKRQYLPRFSLHCNCSAFRVKKLIFSVLYYTNFFEGFIWTRSTKNWCFEYIATGLFTDNKNSTWGANEVLWR</sequence>